<protein>
    <submittedName>
        <fullName evidence="1">Uncharacterized protein</fullName>
    </submittedName>
</protein>
<evidence type="ECO:0000313" key="2">
    <source>
        <dbReference type="Proteomes" id="UP000050786"/>
    </source>
</evidence>
<sequence length="77" mass="8942">MLQDKKSETDAERRKALLRRLLSDLSRSNPELYYQSTSQVSRLLKDHISDGKSLNGEDRKLMEPLTCRDLEVLLSLH</sequence>
<proteinExistence type="predicted"/>
<accession>A0A0P1E297</accession>
<keyword evidence="2" id="KW-1185">Reference proteome</keyword>
<evidence type="ECO:0000313" key="1">
    <source>
        <dbReference type="EMBL" id="CUH42199.1"/>
    </source>
</evidence>
<gene>
    <name evidence="1" type="ORF">RUM4293_01085</name>
</gene>
<dbReference type="AlphaFoldDB" id="A0A0P1E297"/>
<organism evidence="1 2">
    <name type="scientific">Ruegeria atlantica</name>
    <dbReference type="NCBI Taxonomy" id="81569"/>
    <lineage>
        <taxon>Bacteria</taxon>
        <taxon>Pseudomonadati</taxon>
        <taxon>Pseudomonadota</taxon>
        <taxon>Alphaproteobacteria</taxon>
        <taxon>Rhodobacterales</taxon>
        <taxon>Roseobacteraceae</taxon>
        <taxon>Ruegeria</taxon>
    </lineage>
</organism>
<name>A0A0P1E297_9RHOB</name>
<dbReference type="EMBL" id="CYPS01000012">
    <property type="protein sequence ID" value="CUH42199.1"/>
    <property type="molecule type" value="Genomic_DNA"/>
</dbReference>
<dbReference type="RefSeq" id="WP_058272312.1">
    <property type="nucleotide sequence ID" value="NZ_CYPS01000012.1"/>
</dbReference>
<reference evidence="2" key="1">
    <citation type="submission" date="2015-09" db="EMBL/GenBank/DDBJ databases">
        <authorList>
            <person name="Rodrigo-Torres L."/>
            <person name="Arahal D.R."/>
        </authorList>
    </citation>
    <scope>NUCLEOTIDE SEQUENCE [LARGE SCALE GENOMIC DNA]</scope>
    <source>
        <strain evidence="2">CECT 4293</strain>
    </source>
</reference>
<dbReference type="Proteomes" id="UP000050786">
    <property type="component" value="Unassembled WGS sequence"/>
</dbReference>